<dbReference type="InterPro" id="IPR016024">
    <property type="entry name" value="ARM-type_fold"/>
</dbReference>
<feature type="domain" description="Importin N-terminal" evidence="6">
    <location>
        <begin position="22"/>
        <end position="120"/>
    </location>
</feature>
<keyword evidence="3" id="KW-0653">Protein transport</keyword>
<dbReference type="Pfam" id="PF08389">
    <property type="entry name" value="Xpo1"/>
    <property type="match status" value="1"/>
</dbReference>
<evidence type="ECO:0000256" key="4">
    <source>
        <dbReference type="ARBA" id="ARBA00023242"/>
    </source>
</evidence>
<organism evidence="7 8">
    <name type="scientific">Pythium insidiosum</name>
    <name type="common">Pythiosis disease agent</name>
    <dbReference type="NCBI Taxonomy" id="114742"/>
    <lineage>
        <taxon>Eukaryota</taxon>
        <taxon>Sar</taxon>
        <taxon>Stramenopiles</taxon>
        <taxon>Oomycota</taxon>
        <taxon>Peronosporomycetes</taxon>
        <taxon>Pythiales</taxon>
        <taxon>Pythiaceae</taxon>
        <taxon>Pythium</taxon>
    </lineage>
</organism>
<proteinExistence type="predicted"/>
<comment type="caution">
    <text evidence="7">The sequence shown here is derived from an EMBL/GenBank/DDBJ whole genome shotgun (WGS) entry which is preliminary data.</text>
</comment>
<dbReference type="EMBL" id="JAKCXM010000014">
    <property type="protein sequence ID" value="KAJ0408151.1"/>
    <property type="molecule type" value="Genomic_DNA"/>
</dbReference>
<protein>
    <recommendedName>
        <fullName evidence="6">Importin N-terminal domain-containing protein</fullName>
    </recommendedName>
</protein>
<dbReference type="InterPro" id="IPR056840">
    <property type="entry name" value="HEAT_IPO9_central"/>
</dbReference>
<comment type="subcellular location">
    <subcellularLocation>
        <location evidence="1">Nucleus</location>
    </subcellularLocation>
</comment>
<dbReference type="SUPFAM" id="SSF48371">
    <property type="entry name" value="ARM repeat"/>
    <property type="match status" value="2"/>
</dbReference>
<dbReference type="PANTHER" id="PTHR10997">
    <property type="entry name" value="IMPORTIN-7, 8, 11"/>
    <property type="match status" value="1"/>
</dbReference>
<sequence>MEHLVALFDGNLLAHGAARAQSEAQLTALLRTPAFALQLCEFLFGGSAVSAQASTAHRQFACLLLKRLVTAHWTPADDSDEDEDADDSADAGAAKLAGDYVVADAEKAQVRHALVVALQSSADVLPRFAESKLQTALCMTLTAIFERDWPDQWPELLPVILAMLSSSDRLALQVAIRFLSHASSHFSSDHCCELVSVVFPQLQRVFIAHGDFESGVRSRVVRIVESTLLMVGMEAHVGNKAAQQLLQENVSPWISLLLAELPRPIVASVKEYGVKVQVLRSLSKFVEEWPKQMADLLPELVPQVYALLTQRVEAYEREVVLRDDNEAGNDEDAYDSDGEGTHIGRSAVVVAALEFMRATLHAPTKKTRQLIVAGLGDFVYVMIAYMQITASQVEMWEDDPNRYIADEDDESASYSIRNAATDLLVELESVLGRKAVAPALDAAQPMNKNSVAGAEINQLLDVNTFLQTLFQLVFEPLVNILDVVDDEKVLNAGAECLKWLVITMLDFVFATWIEKQQDFYGLYCIKVTISALLKVAEWNDPRVMNIVVAGSEIEDGQDDGIASAAGVQTRSKTKKMPGVRVKQYMRVHFLTKLFVVLAKVSSHLGEDEDEWESSDDESGDDDDEVDFDHSVSVTGSIFAPAEGYELLSDRLDSSAGAVGDDVEDIGELEEEFEAHFDPLNDVDLKVCPDSGYFAKRQLQF</sequence>
<dbReference type="PANTHER" id="PTHR10997:SF9">
    <property type="entry name" value="IMPORTIN-9"/>
    <property type="match status" value="1"/>
</dbReference>
<dbReference type="PROSITE" id="PS50166">
    <property type="entry name" value="IMPORTIN_B_NT"/>
    <property type="match status" value="1"/>
</dbReference>
<dbReference type="GO" id="GO:0005635">
    <property type="term" value="C:nuclear envelope"/>
    <property type="evidence" value="ECO:0007669"/>
    <property type="project" value="TreeGrafter"/>
</dbReference>
<dbReference type="AlphaFoldDB" id="A0AAD5LSN2"/>
<dbReference type="InterPro" id="IPR013598">
    <property type="entry name" value="Exportin-1/Importin-b-like"/>
</dbReference>
<keyword evidence="8" id="KW-1185">Reference proteome</keyword>
<keyword evidence="2" id="KW-0813">Transport</keyword>
<dbReference type="GO" id="GO:0005829">
    <property type="term" value="C:cytosol"/>
    <property type="evidence" value="ECO:0007669"/>
    <property type="project" value="TreeGrafter"/>
</dbReference>
<evidence type="ECO:0000259" key="6">
    <source>
        <dbReference type="PROSITE" id="PS50166"/>
    </source>
</evidence>
<evidence type="ECO:0000256" key="1">
    <source>
        <dbReference type="ARBA" id="ARBA00004123"/>
    </source>
</evidence>
<evidence type="ECO:0000313" key="8">
    <source>
        <dbReference type="Proteomes" id="UP001209570"/>
    </source>
</evidence>
<dbReference type="Pfam" id="PF25018">
    <property type="entry name" value="HEAT_IPO9_c"/>
    <property type="match status" value="1"/>
</dbReference>
<name>A0AAD5LSN2_PYTIN</name>
<gene>
    <name evidence="7" type="ORF">P43SY_002121</name>
</gene>
<dbReference type="GO" id="GO:0006606">
    <property type="term" value="P:protein import into nucleus"/>
    <property type="evidence" value="ECO:0007669"/>
    <property type="project" value="TreeGrafter"/>
</dbReference>
<accession>A0AAD5LSN2</accession>
<evidence type="ECO:0000256" key="2">
    <source>
        <dbReference type="ARBA" id="ARBA00022448"/>
    </source>
</evidence>
<evidence type="ECO:0000256" key="3">
    <source>
        <dbReference type="ARBA" id="ARBA00022927"/>
    </source>
</evidence>
<evidence type="ECO:0000313" key="7">
    <source>
        <dbReference type="EMBL" id="KAJ0408151.1"/>
    </source>
</evidence>
<feature type="region of interest" description="Disordered" evidence="5">
    <location>
        <begin position="606"/>
        <end position="626"/>
    </location>
</feature>
<dbReference type="InterPro" id="IPR011989">
    <property type="entry name" value="ARM-like"/>
</dbReference>
<keyword evidence="4" id="KW-0539">Nucleus</keyword>
<evidence type="ECO:0000256" key="5">
    <source>
        <dbReference type="SAM" id="MobiDB-lite"/>
    </source>
</evidence>
<reference evidence="7" key="1">
    <citation type="submission" date="2021-12" db="EMBL/GenBank/DDBJ databases">
        <title>Prjna785345.</title>
        <authorList>
            <person name="Rujirawat T."/>
            <person name="Krajaejun T."/>
        </authorList>
    </citation>
    <scope>NUCLEOTIDE SEQUENCE</scope>
    <source>
        <strain evidence="7">Pi057C3</strain>
    </source>
</reference>
<dbReference type="Gene3D" id="1.25.10.10">
    <property type="entry name" value="Leucine-rich Repeat Variant"/>
    <property type="match status" value="1"/>
</dbReference>
<dbReference type="GO" id="GO:0031267">
    <property type="term" value="F:small GTPase binding"/>
    <property type="evidence" value="ECO:0007669"/>
    <property type="project" value="InterPro"/>
</dbReference>
<dbReference type="SMART" id="SM00913">
    <property type="entry name" value="IBN_N"/>
    <property type="match status" value="1"/>
</dbReference>
<dbReference type="InterPro" id="IPR001494">
    <property type="entry name" value="Importin-beta_N"/>
</dbReference>
<dbReference type="Proteomes" id="UP001209570">
    <property type="component" value="Unassembled WGS sequence"/>
</dbReference>